<feature type="transmembrane region" description="Helical" evidence="1">
    <location>
        <begin position="243"/>
        <end position="263"/>
    </location>
</feature>
<accession>A0A410P3F7</accession>
<evidence type="ECO:0000313" key="3">
    <source>
        <dbReference type="Proteomes" id="UP000287243"/>
    </source>
</evidence>
<sequence>MVTDPYAVIAILVLIEFCVLYFSGRQRFKKYFHFIPPVFWIYAIPMLLSSLGLIAAENPFYNIIASNLLPASLVLLLLSTDLKAISRLGKKALMMMLSGSLSVMVAVPVVFYLFKGIVGNRMWSGFGALSASWVGGSANMVAVKEALGVPEQVFAPMLVVDTVVPYVWMAFLIAVVGMQNIFDQKVKADSKVMEELKRHLSGRQELKKSFSPKGTSWIIFTAVAGVVISRVCAYYLPAVENTISTYTWTIILASTLGVLLSLTPARKLEQSNSTLFGYWLLYFVLATIGAKAYIRDLNAALVLIGAGFCVIILHGLMIAASAKIIRAPMFLAAVASQANIGGPASAPVVAAVYQPALACVGILMAVLGNLLGTYTGIITGYVCRLIAKA</sequence>
<feature type="transmembrane region" description="Helical" evidence="1">
    <location>
        <begin position="360"/>
        <end position="383"/>
    </location>
</feature>
<feature type="transmembrane region" description="Helical" evidence="1">
    <location>
        <begin position="163"/>
        <end position="182"/>
    </location>
</feature>
<name>A0A410P3F7_VELA1</name>
<dbReference type="InterPro" id="IPR008537">
    <property type="entry name" value="DUF819"/>
</dbReference>
<feature type="transmembrane region" description="Helical" evidence="1">
    <location>
        <begin position="217"/>
        <end position="237"/>
    </location>
</feature>
<dbReference type="PANTHER" id="PTHR34289">
    <property type="entry name" value="PROTEIN, PUTATIVE (DUF819)-RELATED"/>
    <property type="match status" value="1"/>
</dbReference>
<feature type="transmembrane region" description="Helical" evidence="1">
    <location>
        <begin position="300"/>
        <end position="322"/>
    </location>
</feature>
<gene>
    <name evidence="2" type="ORF">BU251_02405</name>
</gene>
<feature type="transmembrane region" description="Helical" evidence="1">
    <location>
        <begin position="92"/>
        <end position="114"/>
    </location>
</feature>
<evidence type="ECO:0000313" key="2">
    <source>
        <dbReference type="EMBL" id="QAT16660.1"/>
    </source>
</evidence>
<evidence type="ECO:0008006" key="4">
    <source>
        <dbReference type="Google" id="ProtNLM"/>
    </source>
</evidence>
<evidence type="ECO:0000256" key="1">
    <source>
        <dbReference type="SAM" id="Phobius"/>
    </source>
</evidence>
<keyword evidence="3" id="KW-1185">Reference proteome</keyword>
<proteinExistence type="predicted"/>
<feature type="transmembrane region" description="Helical" evidence="1">
    <location>
        <begin position="31"/>
        <end position="54"/>
    </location>
</feature>
<organism evidence="2 3">
    <name type="scientific">Velamenicoccus archaeovorus</name>
    <dbReference type="NCBI Taxonomy" id="1930593"/>
    <lineage>
        <taxon>Bacteria</taxon>
        <taxon>Pseudomonadati</taxon>
        <taxon>Candidatus Omnitrophota</taxon>
        <taxon>Candidatus Velamenicoccus</taxon>
    </lineage>
</organism>
<feature type="transmembrane region" description="Helical" evidence="1">
    <location>
        <begin position="329"/>
        <end position="354"/>
    </location>
</feature>
<dbReference type="PANTHER" id="PTHR34289:SF8">
    <property type="entry name" value="DUF819 DOMAIN-CONTAINING PROTEIN"/>
    <property type="match status" value="1"/>
</dbReference>
<dbReference type="RefSeq" id="WP_128699299.1">
    <property type="nucleotide sequence ID" value="NZ_CP019384.1"/>
</dbReference>
<feature type="transmembrane region" description="Helical" evidence="1">
    <location>
        <begin position="60"/>
        <end position="80"/>
    </location>
</feature>
<reference evidence="2 3" key="1">
    <citation type="submission" date="2017-01" db="EMBL/GenBank/DDBJ databases">
        <title>First insights into the biology of 'candidatus Vampirococcus archaeovorus'.</title>
        <authorList>
            <person name="Kizina J."/>
            <person name="Jordan S."/>
            <person name="Stueber K."/>
            <person name="Reinhardt R."/>
            <person name="Harder J."/>
        </authorList>
    </citation>
    <scope>NUCLEOTIDE SEQUENCE [LARGE SCALE GENOMIC DNA]</scope>
    <source>
        <strain evidence="2 3">LiM</strain>
    </source>
</reference>
<dbReference type="Proteomes" id="UP000287243">
    <property type="component" value="Chromosome"/>
</dbReference>
<keyword evidence="1" id="KW-0472">Membrane</keyword>
<dbReference type="OrthoDB" id="653763at2"/>
<keyword evidence="1" id="KW-1133">Transmembrane helix</keyword>
<keyword evidence="1" id="KW-0812">Transmembrane</keyword>
<feature type="transmembrane region" description="Helical" evidence="1">
    <location>
        <begin position="275"/>
        <end position="294"/>
    </location>
</feature>
<protein>
    <recommendedName>
        <fullName evidence="4">DUF819 family protein</fullName>
    </recommendedName>
</protein>
<feature type="transmembrane region" description="Helical" evidence="1">
    <location>
        <begin position="6"/>
        <end position="24"/>
    </location>
</feature>
<dbReference type="AlphaFoldDB" id="A0A410P3F7"/>
<dbReference type="Pfam" id="PF05684">
    <property type="entry name" value="DUF819"/>
    <property type="match status" value="1"/>
</dbReference>
<dbReference type="KEGG" id="vai:BU251_02405"/>
<dbReference type="EMBL" id="CP019384">
    <property type="protein sequence ID" value="QAT16660.1"/>
    <property type="molecule type" value="Genomic_DNA"/>
</dbReference>